<keyword evidence="2" id="KW-1185">Reference proteome</keyword>
<evidence type="ECO:0000313" key="1">
    <source>
        <dbReference type="EMBL" id="KAK1859319.1"/>
    </source>
</evidence>
<dbReference type="Proteomes" id="UP000798662">
    <property type="component" value="Chromosome 1"/>
</dbReference>
<gene>
    <name evidence="1" type="ORF">I4F81_001916</name>
</gene>
<protein>
    <submittedName>
        <fullName evidence="1">Uncharacterized protein</fullName>
    </submittedName>
</protein>
<sequence>MEPPSLADMSPTPSIRQQNAVSPVGIVQRPPLFVPVAGVLATAGVDDARVSVLHMPVASLDELRSSLAGDFVLYHCSRAPRSAQNESLETAKALANSLRLPLVVLYVVSLDAFSRNSIRHVVFLLEGLAELDRTLATANVRLAVRLDAAGGPSSLVGGCVDDKTVEGFVSQAAAVVCDAPCMSVDIKSVEQLVVAVRERGIPLLQVDVSVVIPCNDVDDWNADTYEEFLQAFEVNARPHAKVRPAASVDAALTVESRQVDLGHLGYVWPHEAEGEGVEPLECRRSTWTAATWLANDFVLRKTLRAASVDTTATVLSSYFRGGERPATQLLATFISGGGLRGYEDAALSECQIPAKDYGSQLSPYFSVGFLSTVSFCAAIVAEEAKLPLNVRTTTLWRSVGKRDAAHWAVRAHPTRYLSYHTGVPDWVQDTFANSPARRSRRVYTYSLAQWRRGSTHDSRWNTVMRELRLRGRNQARDRAFWMAMIIAYEADPAQALTVGQDLNYREMVDASPGDPNSVIGCLLAFGLFRRPPPEGSPESTDLGLLPRVWQGPDMHQSPLTLGACDWMEDGNSDDSATGREFQVGCWGPGSVISSAGGDVEGRDGDVGGFGGGLGGHGGLGGGFNGRSGLGGGPGGGGGGGAGGNFGGSLGGFGGGGGGGAGGNFGGSLGGFGGSMGKLTSARSAKCLLSASECTLDDIIEEEKEEDAFF</sequence>
<evidence type="ECO:0000313" key="2">
    <source>
        <dbReference type="Proteomes" id="UP000798662"/>
    </source>
</evidence>
<organism evidence="1 2">
    <name type="scientific">Pyropia yezoensis</name>
    <name type="common">Susabi-nori</name>
    <name type="synonym">Porphyra yezoensis</name>
    <dbReference type="NCBI Taxonomy" id="2788"/>
    <lineage>
        <taxon>Eukaryota</taxon>
        <taxon>Rhodophyta</taxon>
        <taxon>Bangiophyceae</taxon>
        <taxon>Bangiales</taxon>
        <taxon>Bangiaceae</taxon>
        <taxon>Pyropia</taxon>
    </lineage>
</organism>
<dbReference type="EMBL" id="CM020618">
    <property type="protein sequence ID" value="KAK1859319.1"/>
    <property type="molecule type" value="Genomic_DNA"/>
</dbReference>
<name>A0ACC3BMZ7_PYRYE</name>
<reference evidence="1" key="1">
    <citation type="submission" date="2019-11" db="EMBL/GenBank/DDBJ databases">
        <title>Nori genome reveals adaptations in red seaweeds to the harsh intertidal environment.</title>
        <authorList>
            <person name="Wang D."/>
            <person name="Mao Y."/>
        </authorList>
    </citation>
    <scope>NUCLEOTIDE SEQUENCE</scope>
    <source>
        <tissue evidence="1">Gametophyte</tissue>
    </source>
</reference>
<proteinExistence type="predicted"/>
<accession>A0ACC3BMZ7</accession>
<comment type="caution">
    <text evidence="1">The sequence shown here is derived from an EMBL/GenBank/DDBJ whole genome shotgun (WGS) entry which is preliminary data.</text>
</comment>